<dbReference type="InterPro" id="IPR027417">
    <property type="entry name" value="P-loop_NTPase"/>
</dbReference>
<comment type="caution">
    <text evidence="3">The sequence shown here is derived from an EMBL/GenBank/DDBJ whole genome shotgun (WGS) entry which is preliminary data.</text>
</comment>
<gene>
    <name evidence="3" type="ORF">ACFQ2T_11645</name>
</gene>
<name>A0ABW3PD76_9PROT</name>
<dbReference type="PANTHER" id="PTHR43581:SF2">
    <property type="entry name" value="EXCINUCLEASE ATPASE SUBUNIT"/>
    <property type="match status" value="1"/>
</dbReference>
<dbReference type="InterPro" id="IPR038729">
    <property type="entry name" value="Rad50/SbcC_AAA"/>
</dbReference>
<dbReference type="SUPFAM" id="SSF52540">
    <property type="entry name" value="P-loop containing nucleoside triphosphate hydrolases"/>
    <property type="match status" value="1"/>
</dbReference>
<dbReference type="InterPro" id="IPR051396">
    <property type="entry name" value="Bact_Antivir_Def_Nuclease"/>
</dbReference>
<dbReference type="Pfam" id="PF13476">
    <property type="entry name" value="AAA_23"/>
    <property type="match status" value="1"/>
</dbReference>
<proteinExistence type="predicted"/>
<dbReference type="Pfam" id="PF13304">
    <property type="entry name" value="AAA_21"/>
    <property type="match status" value="1"/>
</dbReference>
<dbReference type="Gene3D" id="3.40.50.300">
    <property type="entry name" value="P-loop containing nucleotide triphosphate hydrolases"/>
    <property type="match status" value="1"/>
</dbReference>
<reference evidence="4" key="1">
    <citation type="journal article" date="2019" name="Int. J. Syst. Evol. Microbiol.">
        <title>The Global Catalogue of Microorganisms (GCM) 10K type strain sequencing project: providing services to taxonomists for standard genome sequencing and annotation.</title>
        <authorList>
            <consortium name="The Broad Institute Genomics Platform"/>
            <consortium name="The Broad Institute Genome Sequencing Center for Infectious Disease"/>
            <person name="Wu L."/>
            <person name="Ma J."/>
        </authorList>
    </citation>
    <scope>NUCLEOTIDE SEQUENCE [LARGE SCALE GENOMIC DNA]</scope>
    <source>
        <strain evidence="4">CCUG 58411</strain>
    </source>
</reference>
<dbReference type="Proteomes" id="UP001597206">
    <property type="component" value="Unassembled WGS sequence"/>
</dbReference>
<dbReference type="InterPro" id="IPR003959">
    <property type="entry name" value="ATPase_AAA_core"/>
</dbReference>
<feature type="domain" description="Rad50/SbcC-type AAA" evidence="2">
    <location>
        <begin position="36"/>
        <end position="157"/>
    </location>
</feature>
<organism evidence="3 4">
    <name type="scientific">Methylophilus flavus</name>
    <dbReference type="NCBI Taxonomy" id="640084"/>
    <lineage>
        <taxon>Bacteria</taxon>
        <taxon>Pseudomonadati</taxon>
        <taxon>Pseudomonadota</taxon>
        <taxon>Betaproteobacteria</taxon>
        <taxon>Nitrosomonadales</taxon>
        <taxon>Methylophilaceae</taxon>
        <taxon>Methylophilus</taxon>
    </lineage>
</organism>
<dbReference type="EMBL" id="JBHTLN010000002">
    <property type="protein sequence ID" value="MFD1123162.1"/>
    <property type="molecule type" value="Genomic_DNA"/>
</dbReference>
<keyword evidence="4" id="KW-1185">Reference proteome</keyword>
<evidence type="ECO:0000313" key="4">
    <source>
        <dbReference type="Proteomes" id="UP001597206"/>
    </source>
</evidence>
<dbReference type="RefSeq" id="WP_379034596.1">
    <property type="nucleotide sequence ID" value="NZ_JBHTLN010000002.1"/>
</dbReference>
<evidence type="ECO:0000313" key="3">
    <source>
        <dbReference type="EMBL" id="MFD1123162.1"/>
    </source>
</evidence>
<evidence type="ECO:0000259" key="2">
    <source>
        <dbReference type="Pfam" id="PF13476"/>
    </source>
</evidence>
<accession>A0ABW3PD76</accession>
<sequence>MALNLHNIDDAKRKLNRCNVEAFENVGNSFRHYTKKLKINLFRHINNIELNFDHPVTIISGTNKVGKTSLLLILACSHEEFKKVDATAPAGEVRNHAWKDVLSFTSNENETKDYSYEIDWRVANQSFTGEGKRLAKSGAWSGLGKKSSAKRTNAKIKIREVRLIDLERILPARSFSSTLYRKANASRPNRLNSEIEQAFEYIFNLSNVKINEIGSHINKTCYSIQAGSNYYSTYNAASGEESAINLLKDVIGTAKDSLVLIDELEAGFHPSVLRKIADIIQYIAWRDKKQFIITTHSPSLLSSFPKNSRKFIESHGSDLKVVKGISVHAALSKMDAIGYPLISLYCEDDIASYLIKKIMIHIAQTHPYFDRLVNIIESGPVNEVKTDYERHKRNFPQLRNKIGYCAIIDGDYKDDSNYSNYHENSSEKVMFLYPYEAPEKFLLKSYLKKHPNKNIEAESQHTDHHSYFQMLVNYSLATDEADAKNKCYEAFKESAEHTKHKEDITKFLKSVVTDFST</sequence>
<evidence type="ECO:0000259" key="1">
    <source>
        <dbReference type="Pfam" id="PF13304"/>
    </source>
</evidence>
<dbReference type="PANTHER" id="PTHR43581">
    <property type="entry name" value="ATP/GTP PHOSPHATASE"/>
    <property type="match status" value="1"/>
</dbReference>
<protein>
    <submittedName>
        <fullName evidence="3">AAA family ATPase</fullName>
    </submittedName>
</protein>
<feature type="domain" description="ATPase AAA-type core" evidence="1">
    <location>
        <begin position="237"/>
        <end position="302"/>
    </location>
</feature>